<name>A0A0G4HPT2_9ALVE</name>
<feature type="compositionally biased region" description="Basic and acidic residues" evidence="1">
    <location>
        <begin position="73"/>
        <end position="82"/>
    </location>
</feature>
<feature type="transmembrane region" description="Helical" evidence="2">
    <location>
        <begin position="205"/>
        <end position="224"/>
    </location>
</feature>
<proteinExistence type="predicted"/>
<dbReference type="VEuPathDB" id="CryptoDB:Cvel_29936"/>
<dbReference type="EMBL" id="CDMZ01003410">
    <property type="protein sequence ID" value="CEM46255.1"/>
    <property type="molecule type" value="Genomic_DNA"/>
</dbReference>
<evidence type="ECO:0000256" key="1">
    <source>
        <dbReference type="SAM" id="MobiDB-lite"/>
    </source>
</evidence>
<feature type="region of interest" description="Disordered" evidence="1">
    <location>
        <begin position="48"/>
        <end position="145"/>
    </location>
</feature>
<protein>
    <submittedName>
        <fullName evidence="3">Uncharacterized protein</fullName>
    </submittedName>
</protein>
<keyword evidence="2" id="KW-0472">Membrane</keyword>
<feature type="compositionally biased region" description="Basic residues" evidence="1">
    <location>
        <begin position="92"/>
        <end position="103"/>
    </location>
</feature>
<organism evidence="3">
    <name type="scientific">Chromera velia CCMP2878</name>
    <dbReference type="NCBI Taxonomy" id="1169474"/>
    <lineage>
        <taxon>Eukaryota</taxon>
        <taxon>Sar</taxon>
        <taxon>Alveolata</taxon>
        <taxon>Colpodellida</taxon>
        <taxon>Chromeraceae</taxon>
        <taxon>Chromera</taxon>
    </lineage>
</organism>
<gene>
    <name evidence="3" type="ORF">Cvel_29936</name>
</gene>
<evidence type="ECO:0000313" key="3">
    <source>
        <dbReference type="EMBL" id="CEM46255.1"/>
    </source>
</evidence>
<keyword evidence="2" id="KW-1133">Transmembrane helix</keyword>
<feature type="non-terminal residue" evidence="3">
    <location>
        <position position="252"/>
    </location>
</feature>
<sequence>MLRSDETKDVLQQEEFRCRAVLFNIMSLVSVCRRPSASRLLSVTTDIEERAESGDTPGAVGAGREAEAEAEAEEGRQQKEELVTWEAAGEKRQRRGCRKRKGGAKVEHSGQNGGTNVASGSVSSSAAGPSSPAPPAFQSHGEAECGCKGPHRSLDEFPLHGTCMDERSAGRERTAVTVGRIGVWRHVVEWVWRERCALETSGRPSVCVSICLLLFVVLSFLPLLPGAFFREFLMDDSVAVLRNPDVFSPPEV</sequence>
<evidence type="ECO:0000256" key="2">
    <source>
        <dbReference type="SAM" id="Phobius"/>
    </source>
</evidence>
<reference evidence="3" key="1">
    <citation type="submission" date="2014-11" db="EMBL/GenBank/DDBJ databases">
        <authorList>
            <person name="Otto D Thomas"/>
            <person name="Naeem Raeece"/>
        </authorList>
    </citation>
    <scope>NUCLEOTIDE SEQUENCE</scope>
</reference>
<feature type="compositionally biased region" description="Low complexity" evidence="1">
    <location>
        <begin position="117"/>
        <end position="130"/>
    </location>
</feature>
<dbReference type="AlphaFoldDB" id="A0A0G4HPT2"/>
<keyword evidence="2" id="KW-0812">Transmembrane</keyword>
<accession>A0A0G4HPT2</accession>